<dbReference type="EMBL" id="AZGY01000005">
    <property type="protein sequence ID" value="KZZ98477.1"/>
    <property type="molecule type" value="Genomic_DNA"/>
</dbReference>
<evidence type="ECO:0000313" key="3">
    <source>
        <dbReference type="Proteomes" id="UP000078544"/>
    </source>
</evidence>
<dbReference type="Gene3D" id="1.20.5.370">
    <property type="match status" value="1"/>
</dbReference>
<dbReference type="Proteomes" id="UP000078544">
    <property type="component" value="Unassembled WGS sequence"/>
</dbReference>
<dbReference type="InterPro" id="IPR014751">
    <property type="entry name" value="XRCC4-like_C"/>
</dbReference>
<accession>A0A168E6R7</accession>
<proteinExistence type="predicted"/>
<feature type="region of interest" description="Disordered" evidence="1">
    <location>
        <begin position="205"/>
        <end position="332"/>
    </location>
</feature>
<dbReference type="STRING" id="1081109.A0A168E6R7"/>
<evidence type="ECO:0000256" key="1">
    <source>
        <dbReference type="SAM" id="MobiDB-lite"/>
    </source>
</evidence>
<dbReference type="SUPFAM" id="SSF58022">
    <property type="entry name" value="XRCC4, C-terminal oligomerization domain"/>
    <property type="match status" value="1"/>
</dbReference>
<organism evidence="2 3">
    <name type="scientific">Moelleriella libera RCEF 2490</name>
    <dbReference type="NCBI Taxonomy" id="1081109"/>
    <lineage>
        <taxon>Eukaryota</taxon>
        <taxon>Fungi</taxon>
        <taxon>Dikarya</taxon>
        <taxon>Ascomycota</taxon>
        <taxon>Pezizomycotina</taxon>
        <taxon>Sordariomycetes</taxon>
        <taxon>Hypocreomycetidae</taxon>
        <taxon>Hypocreales</taxon>
        <taxon>Clavicipitaceae</taxon>
        <taxon>Moelleriella</taxon>
    </lineage>
</organism>
<protein>
    <submittedName>
        <fullName evidence="2">DNA double-strand break repair and VJ recombination XRCC4</fullName>
    </submittedName>
</protein>
<keyword evidence="3" id="KW-1185">Reference proteome</keyword>
<gene>
    <name evidence="2" type="ORF">AAL_02995</name>
</gene>
<reference evidence="2 3" key="1">
    <citation type="journal article" date="2016" name="Genome Biol. Evol.">
        <title>Divergent and convergent evolution of fungal pathogenicity.</title>
        <authorList>
            <person name="Shang Y."/>
            <person name="Xiao G."/>
            <person name="Zheng P."/>
            <person name="Cen K."/>
            <person name="Zhan S."/>
            <person name="Wang C."/>
        </authorList>
    </citation>
    <scope>NUCLEOTIDE SEQUENCE [LARGE SCALE GENOMIC DNA]</scope>
    <source>
        <strain evidence="2 3">RCEF 2490</strain>
    </source>
</reference>
<dbReference type="AlphaFoldDB" id="A0A168E6R7"/>
<feature type="compositionally biased region" description="Polar residues" evidence="1">
    <location>
        <begin position="205"/>
        <end position="219"/>
    </location>
</feature>
<dbReference type="OrthoDB" id="8064436at2759"/>
<feature type="compositionally biased region" description="Acidic residues" evidence="1">
    <location>
        <begin position="272"/>
        <end position="292"/>
    </location>
</feature>
<comment type="caution">
    <text evidence="2">The sequence shown here is derived from an EMBL/GenBank/DDBJ whole genome shotgun (WGS) entry which is preliminary data.</text>
</comment>
<name>A0A168E6R7_9HYPO</name>
<dbReference type="PANTHER" id="PTHR42067:SF1">
    <property type="entry name" value="MITOTIC APPARATUS PROTEIN P62"/>
    <property type="match status" value="1"/>
</dbReference>
<dbReference type="PANTHER" id="PTHR42067">
    <property type="entry name" value="YALI0C15378P"/>
    <property type="match status" value="1"/>
</dbReference>
<sequence>MARARVIKVPRTDNDSSHALIHISSNGSKLLDLKLVGTEGEAAYACTLRHDRLSSLRVNNCPVTSAEWEDILKSVFEPEPLPDIQVAATIQTESSITLTVRKQVQGITQRLGDLTLGHSAAESIELFDWCLTLADAAAHGREVAAETAAELRGMHAAVDELKSQLDELLQAKADDEVALLQKFRQLLNEKKVKIRQQQKIITELNANGASAEEPQSTEEIPTPKEPTGKRALKRKAKAVEHDSSEPETVAAVKSEAEDSEIDRMTEATASEADGDEDEAEDEEMGEVDEPEQEPAKDKKAVAAPPPPPRQLPFQRRRPAPAADGSASDDDEL</sequence>
<evidence type="ECO:0000313" key="2">
    <source>
        <dbReference type="EMBL" id="KZZ98477.1"/>
    </source>
</evidence>